<dbReference type="InterPro" id="IPR011010">
    <property type="entry name" value="DNA_brk_join_enz"/>
</dbReference>
<evidence type="ECO:0000256" key="1">
    <source>
        <dbReference type="ARBA" id="ARBA00023172"/>
    </source>
</evidence>
<sequence>MQNMKLDEIGFYNANIYAHLDELKQQLKQKGKSFGDFSFDDDTWFCNRLINKVAYPSEYTIKFNNISPQYKESLKYYCLLAIPDITVSTVKDKIKYFKDFLQYLNLYFPDYKLTNINRKIISQYEQYLNDNIPSKPLKRHKYGAITSILKTLSDFPNFPNEIPTKKTNPFNEETTRNPENYIPEGIVRQLDIIMLDETNGIPLSLRLIYWLQRSFPNRIREVCSINADCLKPLYSYYTISVPTTKENGGYLNPDFKLIPILNTGHGIFIINLIKKMQEKRREYLKKFPFDKLHENLLILSPTFTLKKERGILKAKYYAVNCNEIKKLHKLYPSLSPKEISNVLKDKGIDLHPESVKRYLKPDLKSTYRFLKPYTGRSFNKFLNQICSFFDIKDNKGNIFKITSHQFRHNATTDRLYAGYTMDQVRTIKGDKNNSFLSPYSHQQKEFHKKIWLESTQLKSPNQAPVEFRGIITNLADPIVTQRLQRNPATYLTWEANKKKGVGLCSNILGCHPKGTSIHFECYECDWFIPKAEYIEDYQKELDYWTEKMNTTANSSNRAAIFENAIRNVNILERIISICNNGIQEYKNSRQQKAARGELNE</sequence>
<protein>
    <submittedName>
        <fullName evidence="2">Integrase protein</fullName>
    </submittedName>
</protein>
<gene>
    <name evidence="2" type="ORF">BTG_27485</name>
</gene>
<dbReference type="EMBL" id="CP003752">
    <property type="protein sequence ID" value="AFQ18896.1"/>
    <property type="molecule type" value="Genomic_DNA"/>
</dbReference>
<dbReference type="GO" id="GO:0006310">
    <property type="term" value="P:DNA recombination"/>
    <property type="evidence" value="ECO:0007669"/>
    <property type="project" value="UniProtKB-KW"/>
</dbReference>
<name>A0A9W3JN00_BACTU</name>
<organism evidence="2 3">
    <name type="scientific">Bacillus thuringiensis HD-771</name>
    <dbReference type="NCBI Taxonomy" id="1218175"/>
    <lineage>
        <taxon>Bacteria</taxon>
        <taxon>Bacillati</taxon>
        <taxon>Bacillota</taxon>
        <taxon>Bacilli</taxon>
        <taxon>Bacillales</taxon>
        <taxon>Bacillaceae</taxon>
        <taxon>Bacillus</taxon>
        <taxon>Bacillus cereus group</taxon>
    </lineage>
</organism>
<dbReference type="GO" id="GO:0003677">
    <property type="term" value="F:DNA binding"/>
    <property type="evidence" value="ECO:0007669"/>
    <property type="project" value="InterPro"/>
</dbReference>
<accession>A0A9W3JN00</accession>
<dbReference type="SUPFAM" id="SSF56349">
    <property type="entry name" value="DNA breaking-rejoining enzymes"/>
    <property type="match status" value="1"/>
</dbReference>
<dbReference type="Proteomes" id="UP000005259">
    <property type="component" value="Chromosome"/>
</dbReference>
<evidence type="ECO:0000313" key="3">
    <source>
        <dbReference type="Proteomes" id="UP000005259"/>
    </source>
</evidence>
<evidence type="ECO:0000313" key="2">
    <source>
        <dbReference type="EMBL" id="AFQ18896.1"/>
    </source>
</evidence>
<dbReference type="Gene3D" id="1.10.443.10">
    <property type="entry name" value="Intergrase catalytic core"/>
    <property type="match status" value="1"/>
</dbReference>
<dbReference type="InterPro" id="IPR013762">
    <property type="entry name" value="Integrase-like_cat_sf"/>
</dbReference>
<keyword evidence="1" id="KW-0233">DNA recombination</keyword>
<dbReference type="RefSeq" id="WP_001180607.1">
    <property type="nucleotide sequence ID" value="NC_018500.1"/>
</dbReference>
<dbReference type="GO" id="GO:0015074">
    <property type="term" value="P:DNA integration"/>
    <property type="evidence" value="ECO:0007669"/>
    <property type="project" value="InterPro"/>
</dbReference>
<proteinExistence type="predicted"/>
<dbReference type="AlphaFoldDB" id="A0A9W3JN00"/>
<reference evidence="2 3" key="1">
    <citation type="submission" date="2012-08" db="EMBL/GenBank/DDBJ databases">
        <authorList>
            <person name="Doggett N."/>
            <person name="Teshima H."/>
            <person name="Bruce D."/>
            <person name="Detter J.C."/>
            <person name="Johnson S.L."/>
            <person name="Han C."/>
        </authorList>
    </citation>
    <scope>NUCLEOTIDE SEQUENCE [LARGE SCALE GENOMIC DNA]</scope>
    <source>
        <strain evidence="2 3">HD-771</strain>
    </source>
</reference>
<dbReference type="KEGG" id="bti:BTG_27485"/>